<protein>
    <submittedName>
        <fullName evidence="2">Uncharacterized protein</fullName>
    </submittedName>
</protein>
<feature type="transmembrane region" description="Helical" evidence="1">
    <location>
        <begin position="105"/>
        <end position="129"/>
    </location>
</feature>
<evidence type="ECO:0000313" key="3">
    <source>
        <dbReference type="Proteomes" id="UP000319836"/>
    </source>
</evidence>
<evidence type="ECO:0000256" key="1">
    <source>
        <dbReference type="SAM" id="Phobius"/>
    </source>
</evidence>
<organism evidence="2 3">
    <name type="scientific">Eiseniibacteriota bacterium</name>
    <dbReference type="NCBI Taxonomy" id="2212470"/>
    <lineage>
        <taxon>Bacteria</taxon>
        <taxon>Candidatus Eiseniibacteriota</taxon>
    </lineage>
</organism>
<feature type="transmembrane region" description="Helical" evidence="1">
    <location>
        <begin position="49"/>
        <end position="66"/>
    </location>
</feature>
<comment type="caution">
    <text evidence="2">The sequence shown here is derived from an EMBL/GenBank/DDBJ whole genome shotgun (WGS) entry which is preliminary data.</text>
</comment>
<keyword evidence="1" id="KW-1133">Transmembrane helix</keyword>
<proteinExistence type="predicted"/>
<dbReference type="Proteomes" id="UP000319836">
    <property type="component" value="Unassembled WGS sequence"/>
</dbReference>
<gene>
    <name evidence="2" type="ORF">E6K80_06570</name>
</gene>
<feature type="transmembrane region" description="Helical" evidence="1">
    <location>
        <begin position="73"/>
        <end position="93"/>
    </location>
</feature>
<keyword evidence="1" id="KW-0472">Membrane</keyword>
<sequence>MMLQVFLGITEFYRMMRAKGLRPQRTVGVVTALMVLVSAYRPDLMPRDLLATSAILVVLGFALSRPHHQSVESLAVTGFGVLYVGWLSAHLVLLRELPWRAGTDYASGASFVLLAFFLTWSCDTGAYAFGRAFG</sequence>
<dbReference type="EMBL" id="VBPA01000154">
    <property type="protein sequence ID" value="TMQ71090.1"/>
    <property type="molecule type" value="Genomic_DNA"/>
</dbReference>
<feature type="non-terminal residue" evidence="2">
    <location>
        <position position="134"/>
    </location>
</feature>
<reference evidence="2 3" key="1">
    <citation type="journal article" date="2019" name="Nat. Microbiol.">
        <title>Mediterranean grassland soil C-N compound turnover is dependent on rainfall and depth, and is mediated by genomically divergent microorganisms.</title>
        <authorList>
            <person name="Diamond S."/>
            <person name="Andeer P.F."/>
            <person name="Li Z."/>
            <person name="Crits-Christoph A."/>
            <person name="Burstein D."/>
            <person name="Anantharaman K."/>
            <person name="Lane K.R."/>
            <person name="Thomas B.C."/>
            <person name="Pan C."/>
            <person name="Northen T.R."/>
            <person name="Banfield J.F."/>
        </authorList>
    </citation>
    <scope>NUCLEOTIDE SEQUENCE [LARGE SCALE GENOMIC DNA]</scope>
    <source>
        <strain evidence="2">WS_10</strain>
    </source>
</reference>
<dbReference type="Pfam" id="PF01148">
    <property type="entry name" value="CTP_transf_1"/>
    <property type="match status" value="1"/>
</dbReference>
<keyword evidence="1" id="KW-0812">Transmembrane</keyword>
<name>A0A538U5B7_UNCEI</name>
<evidence type="ECO:0000313" key="2">
    <source>
        <dbReference type="EMBL" id="TMQ71090.1"/>
    </source>
</evidence>
<accession>A0A538U5B7</accession>
<dbReference type="AlphaFoldDB" id="A0A538U5B7"/>